<keyword evidence="2" id="KW-0472">Membrane</keyword>
<dbReference type="SUPFAM" id="SSF52833">
    <property type="entry name" value="Thioredoxin-like"/>
    <property type="match status" value="1"/>
</dbReference>
<sequence length="328" mass="36483">MPKIQIQDNQQGNPSSTRQQRNIEKRERALREARERRQQTIIGIVVTVIVMAMLAAVGVTAYQAFYQSPQTNIERTQIERSEKAKKQLKKLGAKYKPEVANSKGGILISKLGYNKPVAKAPTVATYFDPLCPGCGNFNREADRVLAAMVRAGQINLEIHPMSFLDRISTDKYSTRVSGAIAYIANNDSNPEHLLQFINNIFAKNFQPEEGDDYKPVSNEKLIEQAKNAGVDDSVASKAFDRRYLEWQNLINKYTPDFKELLNVSGSNKGSMTTPTVTINGKLLDINAASNKNMHTLEALLHCIGLNKNQIGVEGQMPKVSSTDSPIDL</sequence>
<dbReference type="InterPro" id="IPR012336">
    <property type="entry name" value="Thioredoxin-like_fold"/>
</dbReference>
<gene>
    <name evidence="4" type="ORF">CJ216_05210</name>
</gene>
<keyword evidence="2" id="KW-0812">Transmembrane</keyword>
<feature type="region of interest" description="Disordered" evidence="1">
    <location>
        <begin position="1"/>
        <end position="22"/>
    </location>
</feature>
<evidence type="ECO:0000259" key="3">
    <source>
        <dbReference type="Pfam" id="PF13462"/>
    </source>
</evidence>
<reference evidence="4 5" key="1">
    <citation type="submission" date="2017-09" db="EMBL/GenBank/DDBJ databases">
        <title>Bacterial strain isolated from the female urinary microbiota.</title>
        <authorList>
            <person name="Thomas-White K."/>
            <person name="Kumar N."/>
            <person name="Forster S."/>
            <person name="Putonti C."/>
            <person name="Lawley T."/>
            <person name="Wolfe A.J."/>
        </authorList>
    </citation>
    <scope>NUCLEOTIDE SEQUENCE [LARGE SCALE GENOMIC DNA]</scope>
    <source>
        <strain evidence="4 5">UMB1686</strain>
    </source>
</reference>
<dbReference type="Pfam" id="PF13462">
    <property type="entry name" value="Thioredoxin_4"/>
    <property type="match status" value="1"/>
</dbReference>
<dbReference type="Gene3D" id="3.40.30.10">
    <property type="entry name" value="Glutaredoxin"/>
    <property type="match status" value="1"/>
</dbReference>
<dbReference type="GeneID" id="98326743"/>
<dbReference type="InterPro" id="IPR036249">
    <property type="entry name" value="Thioredoxin-like_sf"/>
</dbReference>
<feature type="transmembrane region" description="Helical" evidence="2">
    <location>
        <begin position="41"/>
        <end position="65"/>
    </location>
</feature>
<accession>A0A2N6RZE0</accession>
<organism evidence="4 5">
    <name type="scientific">Gardnerella greenwoodii</name>
    <dbReference type="NCBI Taxonomy" id="2914925"/>
    <lineage>
        <taxon>Bacteria</taxon>
        <taxon>Bacillati</taxon>
        <taxon>Actinomycetota</taxon>
        <taxon>Actinomycetes</taxon>
        <taxon>Bifidobacteriales</taxon>
        <taxon>Bifidobacteriaceae</taxon>
        <taxon>Gardnerella</taxon>
    </lineage>
</organism>
<feature type="domain" description="Thioredoxin-like fold" evidence="3">
    <location>
        <begin position="120"/>
        <end position="286"/>
    </location>
</feature>
<dbReference type="CDD" id="cd02972">
    <property type="entry name" value="DsbA_family"/>
    <property type="match status" value="1"/>
</dbReference>
<proteinExistence type="predicted"/>
<evidence type="ECO:0000256" key="2">
    <source>
        <dbReference type="SAM" id="Phobius"/>
    </source>
</evidence>
<name>A0A2N6RZE0_9BIFI</name>
<feature type="compositionally biased region" description="Polar residues" evidence="1">
    <location>
        <begin position="1"/>
        <end position="20"/>
    </location>
</feature>
<protein>
    <submittedName>
        <fullName evidence="4">Disulfide bond formation protein DsbA</fullName>
    </submittedName>
</protein>
<evidence type="ECO:0000256" key="1">
    <source>
        <dbReference type="SAM" id="MobiDB-lite"/>
    </source>
</evidence>
<evidence type="ECO:0000313" key="4">
    <source>
        <dbReference type="EMBL" id="PMC43452.1"/>
    </source>
</evidence>
<dbReference type="AlphaFoldDB" id="A0A2N6RZE0"/>
<comment type="caution">
    <text evidence="4">The sequence shown here is derived from an EMBL/GenBank/DDBJ whole genome shotgun (WGS) entry which is preliminary data.</text>
</comment>
<keyword evidence="2" id="KW-1133">Transmembrane helix</keyword>
<keyword evidence="5" id="KW-1185">Reference proteome</keyword>
<evidence type="ECO:0000313" key="5">
    <source>
        <dbReference type="Proteomes" id="UP000235771"/>
    </source>
</evidence>
<dbReference type="Proteomes" id="UP000235771">
    <property type="component" value="Unassembled WGS sequence"/>
</dbReference>
<dbReference type="RefSeq" id="WP_102695097.1">
    <property type="nucleotide sequence ID" value="NZ_JAKNCL010000003.1"/>
</dbReference>
<dbReference type="EMBL" id="PNGV01000001">
    <property type="protein sequence ID" value="PMC43452.1"/>
    <property type="molecule type" value="Genomic_DNA"/>
</dbReference>